<feature type="compositionally biased region" description="Low complexity" evidence="1">
    <location>
        <begin position="362"/>
        <end position="381"/>
    </location>
</feature>
<feature type="region of interest" description="Disordered" evidence="1">
    <location>
        <begin position="354"/>
        <end position="407"/>
    </location>
</feature>
<dbReference type="EMBL" id="ML991820">
    <property type="protein sequence ID" value="KAF2231999.1"/>
    <property type="molecule type" value="Genomic_DNA"/>
</dbReference>
<evidence type="ECO:0000259" key="2">
    <source>
        <dbReference type="PROSITE" id="PS50011"/>
    </source>
</evidence>
<proteinExistence type="predicted"/>
<evidence type="ECO:0000313" key="3">
    <source>
        <dbReference type="EMBL" id="KAF2231999.1"/>
    </source>
</evidence>
<dbReference type="PANTHER" id="PTHR44305:SF24">
    <property type="entry name" value="TYROSINE-PROTEIN KINASE C03B1.5-RELATED"/>
    <property type="match status" value="1"/>
</dbReference>
<feature type="region of interest" description="Disordered" evidence="1">
    <location>
        <begin position="566"/>
        <end position="639"/>
    </location>
</feature>
<dbReference type="PROSITE" id="PS50011">
    <property type="entry name" value="PROTEIN_KINASE_DOM"/>
    <property type="match status" value="1"/>
</dbReference>
<dbReference type="OrthoDB" id="4062651at2759"/>
<reference evidence="3" key="1">
    <citation type="journal article" date="2020" name="Stud. Mycol.">
        <title>101 Dothideomycetes genomes: a test case for predicting lifestyles and emergence of pathogens.</title>
        <authorList>
            <person name="Haridas S."/>
            <person name="Albert R."/>
            <person name="Binder M."/>
            <person name="Bloem J."/>
            <person name="Labutti K."/>
            <person name="Salamov A."/>
            <person name="Andreopoulos B."/>
            <person name="Baker S."/>
            <person name="Barry K."/>
            <person name="Bills G."/>
            <person name="Bluhm B."/>
            <person name="Cannon C."/>
            <person name="Castanera R."/>
            <person name="Culley D."/>
            <person name="Daum C."/>
            <person name="Ezra D."/>
            <person name="Gonzalez J."/>
            <person name="Henrissat B."/>
            <person name="Kuo A."/>
            <person name="Liang C."/>
            <person name="Lipzen A."/>
            <person name="Lutzoni F."/>
            <person name="Magnuson J."/>
            <person name="Mondo S."/>
            <person name="Nolan M."/>
            <person name="Ohm R."/>
            <person name="Pangilinan J."/>
            <person name="Park H.-J."/>
            <person name="Ramirez L."/>
            <person name="Alfaro M."/>
            <person name="Sun H."/>
            <person name="Tritt A."/>
            <person name="Yoshinaga Y."/>
            <person name="Zwiers L.-H."/>
            <person name="Turgeon B."/>
            <person name="Goodwin S."/>
            <person name="Spatafora J."/>
            <person name="Crous P."/>
            <person name="Grigoriev I."/>
        </authorList>
    </citation>
    <scope>NUCLEOTIDE SEQUENCE</scope>
    <source>
        <strain evidence="3">Tuck. ex Michener</strain>
    </source>
</reference>
<dbReference type="Proteomes" id="UP000800092">
    <property type="component" value="Unassembled WGS sequence"/>
</dbReference>
<feature type="compositionally biased region" description="Polar residues" evidence="1">
    <location>
        <begin position="451"/>
        <end position="471"/>
    </location>
</feature>
<dbReference type="AlphaFoldDB" id="A0A6A6H285"/>
<protein>
    <recommendedName>
        <fullName evidence="2">Protein kinase domain-containing protein</fullName>
    </recommendedName>
</protein>
<feature type="compositionally biased region" description="Low complexity" evidence="1">
    <location>
        <begin position="624"/>
        <end position="639"/>
    </location>
</feature>
<dbReference type="GO" id="GO:0004672">
    <property type="term" value="F:protein kinase activity"/>
    <property type="evidence" value="ECO:0007669"/>
    <property type="project" value="InterPro"/>
</dbReference>
<dbReference type="Gene3D" id="1.10.510.10">
    <property type="entry name" value="Transferase(Phosphotransferase) domain 1"/>
    <property type="match status" value="1"/>
</dbReference>
<feature type="compositionally biased region" description="Low complexity" evidence="1">
    <location>
        <begin position="571"/>
        <end position="584"/>
    </location>
</feature>
<feature type="compositionally biased region" description="Polar residues" evidence="1">
    <location>
        <begin position="592"/>
        <end position="623"/>
    </location>
</feature>
<name>A0A6A6H285_VIRVR</name>
<dbReference type="PANTHER" id="PTHR44305">
    <property type="entry name" value="SI:DKEY-192D15.2-RELATED"/>
    <property type="match status" value="1"/>
</dbReference>
<dbReference type="SMART" id="SM00220">
    <property type="entry name" value="S_TKc"/>
    <property type="match status" value="1"/>
</dbReference>
<organism evidence="3 4">
    <name type="scientific">Viridothelium virens</name>
    <name type="common">Speckled blister lichen</name>
    <name type="synonym">Trypethelium virens</name>
    <dbReference type="NCBI Taxonomy" id="1048519"/>
    <lineage>
        <taxon>Eukaryota</taxon>
        <taxon>Fungi</taxon>
        <taxon>Dikarya</taxon>
        <taxon>Ascomycota</taxon>
        <taxon>Pezizomycotina</taxon>
        <taxon>Dothideomycetes</taxon>
        <taxon>Dothideomycetes incertae sedis</taxon>
        <taxon>Trypetheliales</taxon>
        <taxon>Trypetheliaceae</taxon>
        <taxon>Viridothelium</taxon>
    </lineage>
</organism>
<dbReference type="Pfam" id="PF00069">
    <property type="entry name" value="Pkinase"/>
    <property type="match status" value="1"/>
</dbReference>
<dbReference type="InterPro" id="IPR053083">
    <property type="entry name" value="TF_kinase-domain_protein"/>
</dbReference>
<keyword evidence="4" id="KW-1185">Reference proteome</keyword>
<dbReference type="GO" id="GO:0005524">
    <property type="term" value="F:ATP binding"/>
    <property type="evidence" value="ECO:0007669"/>
    <property type="project" value="InterPro"/>
</dbReference>
<dbReference type="InterPro" id="IPR000719">
    <property type="entry name" value="Prot_kinase_dom"/>
</dbReference>
<accession>A0A6A6H285</accession>
<evidence type="ECO:0000313" key="4">
    <source>
        <dbReference type="Proteomes" id="UP000800092"/>
    </source>
</evidence>
<gene>
    <name evidence="3" type="ORF">EV356DRAFT_560712</name>
</gene>
<sequence length="653" mass="73396">MSPRSLGGASPGTGSKAFNSVGFGYGVQSVMAPKQEWWTDERIRTTVTKDYILKKLRIEEREQLFSPISFDGLTDDTYLDWILNKARRLFLILATIGLPGQIFAVLNASWDDDDLPLSRDDVRSLRLSERNDEKLNSRFFTFQHSFCLRELRRGSHFRYADSEIIPVEFVSKAPSAAPINGWECCRPVSSKKTFVRRRFSIGESSYQLSEEEFIDNVNRAKEIEHKHIANAWASYIWRNSGYVVTTFVGEHTLKSFMDQKAPQQFQKLSKLERTIKLQEWINCLSHATKTLHDRGWPHTEIRPSNILIDAENNVAFSDVGSLSMFQTDKKQDDQEVYNYSPPENFSSTIHMPAVPQHRESKISTTSSSGSSAYSNRSSSSTDFFRNLSQRSHPPPSPPLSDISSRDVQVMRSPEKADIFSLGCIFLDILTYLMEGKLSGFTKQRSSKRKNSLSLPTSGITSAPSIKMGSSKTDTSFHANLVKIDSWIKHLSDESCEYDDREYRGVPRLLKLVRSMLSQNPQLRPSAQQVCERVSDALTMHSGIHSPHCVVDLTMTAPNIPIYAPTMQRWPSSTSSGSSSRASISRTHRRSSCNSRIPTPNFFDSSSRDGASTTTHISPASGSISAANDDSTSHSSSPTSKAFQCFLHSSRHTF</sequence>
<evidence type="ECO:0000256" key="1">
    <source>
        <dbReference type="SAM" id="MobiDB-lite"/>
    </source>
</evidence>
<feature type="region of interest" description="Disordered" evidence="1">
    <location>
        <begin position="440"/>
        <end position="471"/>
    </location>
</feature>
<dbReference type="SUPFAM" id="SSF56112">
    <property type="entry name" value="Protein kinase-like (PK-like)"/>
    <property type="match status" value="1"/>
</dbReference>
<feature type="domain" description="Protein kinase" evidence="2">
    <location>
        <begin position="142"/>
        <end position="543"/>
    </location>
</feature>
<dbReference type="InterPro" id="IPR011009">
    <property type="entry name" value="Kinase-like_dom_sf"/>
</dbReference>